<gene>
    <name evidence="1" type="ORF">M9H77_22167</name>
</gene>
<dbReference type="EMBL" id="CM044705">
    <property type="protein sequence ID" value="KAI5662844.1"/>
    <property type="molecule type" value="Genomic_DNA"/>
</dbReference>
<sequence>MKMITTNISEENNDGDSFALRADAYYQKRPQLLALLQDLYNSYVSLADRYCQTLAKSNHHRRRYSSPISPFHFNEENEIHFDEDDCSDVESSLSYHPPPFLAPPVQHKLDPDMLVADLVMKSVDYDIVLNEMNTVERKWGESSRKAELQKSLLDVLESERLILLNENASLGFRVNALLEENKGLASESLFMKRKAAELARCVLKMREDHRVCILSQKIEDLQGQIYGLEKRNKEYYEQLVKTENEEEEKKKSSKLGKVMKSSKKSTGGAVTLDDCFRVPEEAVSCFGNNSIIEKKGLNGESAGKRATKIWDRVKKFDIFMCVPHVNSTTY</sequence>
<reference evidence="2" key="1">
    <citation type="journal article" date="2023" name="Nat. Plants">
        <title>Single-cell RNA sequencing provides a high-resolution roadmap for understanding the multicellular compartmentation of specialized metabolism.</title>
        <authorList>
            <person name="Sun S."/>
            <person name="Shen X."/>
            <person name="Li Y."/>
            <person name="Li Y."/>
            <person name="Wang S."/>
            <person name="Li R."/>
            <person name="Zhang H."/>
            <person name="Shen G."/>
            <person name="Guo B."/>
            <person name="Wei J."/>
            <person name="Xu J."/>
            <person name="St-Pierre B."/>
            <person name="Chen S."/>
            <person name="Sun C."/>
        </authorList>
    </citation>
    <scope>NUCLEOTIDE SEQUENCE [LARGE SCALE GENOMIC DNA]</scope>
</reference>
<evidence type="ECO:0000313" key="2">
    <source>
        <dbReference type="Proteomes" id="UP001060085"/>
    </source>
</evidence>
<name>A0ACC0APR5_CATRO</name>
<dbReference type="Proteomes" id="UP001060085">
    <property type="component" value="Linkage Group LG05"/>
</dbReference>
<proteinExistence type="predicted"/>
<evidence type="ECO:0000313" key="1">
    <source>
        <dbReference type="EMBL" id="KAI5662844.1"/>
    </source>
</evidence>
<keyword evidence="2" id="KW-1185">Reference proteome</keyword>
<protein>
    <submittedName>
        <fullName evidence="1">Uncharacterized protein</fullName>
    </submittedName>
</protein>
<organism evidence="1 2">
    <name type="scientific">Catharanthus roseus</name>
    <name type="common">Madagascar periwinkle</name>
    <name type="synonym">Vinca rosea</name>
    <dbReference type="NCBI Taxonomy" id="4058"/>
    <lineage>
        <taxon>Eukaryota</taxon>
        <taxon>Viridiplantae</taxon>
        <taxon>Streptophyta</taxon>
        <taxon>Embryophyta</taxon>
        <taxon>Tracheophyta</taxon>
        <taxon>Spermatophyta</taxon>
        <taxon>Magnoliopsida</taxon>
        <taxon>eudicotyledons</taxon>
        <taxon>Gunneridae</taxon>
        <taxon>Pentapetalae</taxon>
        <taxon>asterids</taxon>
        <taxon>lamiids</taxon>
        <taxon>Gentianales</taxon>
        <taxon>Apocynaceae</taxon>
        <taxon>Rauvolfioideae</taxon>
        <taxon>Vinceae</taxon>
        <taxon>Catharanthinae</taxon>
        <taxon>Catharanthus</taxon>
    </lineage>
</organism>
<accession>A0ACC0APR5</accession>
<comment type="caution">
    <text evidence="1">The sequence shown here is derived from an EMBL/GenBank/DDBJ whole genome shotgun (WGS) entry which is preliminary data.</text>
</comment>